<dbReference type="EMBL" id="DXHS01000030">
    <property type="protein sequence ID" value="HIW02061.1"/>
    <property type="molecule type" value="Genomic_DNA"/>
</dbReference>
<dbReference type="GO" id="GO:0016787">
    <property type="term" value="F:hydrolase activity"/>
    <property type="evidence" value="ECO:0007669"/>
    <property type="project" value="UniProtKB-KW"/>
</dbReference>
<reference evidence="6" key="2">
    <citation type="submission" date="2021-04" db="EMBL/GenBank/DDBJ databases">
        <authorList>
            <person name="Gilroy R."/>
        </authorList>
    </citation>
    <scope>NUCLEOTIDE SEQUENCE</scope>
    <source>
        <strain evidence="6">12435</strain>
    </source>
</reference>
<dbReference type="AlphaFoldDB" id="A0A9D1TS14"/>
<dbReference type="CDD" id="cd01092">
    <property type="entry name" value="APP-like"/>
    <property type="match status" value="1"/>
</dbReference>
<dbReference type="SUPFAM" id="SSF55920">
    <property type="entry name" value="Creatinase/aminopeptidase"/>
    <property type="match status" value="1"/>
</dbReference>
<accession>A0A9D1TS14</accession>
<dbReference type="InterPro" id="IPR000994">
    <property type="entry name" value="Pept_M24"/>
</dbReference>
<proteinExistence type="inferred from homology"/>
<dbReference type="PANTHER" id="PTHR46112:SF3">
    <property type="entry name" value="AMINOPEPTIDASE YPDF"/>
    <property type="match status" value="1"/>
</dbReference>
<dbReference type="SUPFAM" id="SSF53092">
    <property type="entry name" value="Creatinase/prolidase N-terminal domain"/>
    <property type="match status" value="1"/>
</dbReference>
<feature type="domain" description="Peptidase M24" evidence="4">
    <location>
        <begin position="131"/>
        <end position="331"/>
    </location>
</feature>
<dbReference type="InterPro" id="IPR029149">
    <property type="entry name" value="Creatin/AminoP/Spt16_N"/>
</dbReference>
<reference evidence="6" key="1">
    <citation type="journal article" date="2021" name="PeerJ">
        <title>Extensive microbial diversity within the chicken gut microbiome revealed by metagenomics and culture.</title>
        <authorList>
            <person name="Gilroy R."/>
            <person name="Ravi A."/>
            <person name="Getino M."/>
            <person name="Pursley I."/>
            <person name="Horton D.L."/>
            <person name="Alikhan N.F."/>
            <person name="Baker D."/>
            <person name="Gharbi K."/>
            <person name="Hall N."/>
            <person name="Watson M."/>
            <person name="Adriaenssens E.M."/>
            <person name="Foster-Nyarko E."/>
            <person name="Jarju S."/>
            <person name="Secka A."/>
            <person name="Antonio M."/>
            <person name="Oren A."/>
            <person name="Chaudhuri R.R."/>
            <person name="La Ragione R."/>
            <person name="Hildebrand F."/>
            <person name="Pallen M.J."/>
        </authorList>
    </citation>
    <scope>NUCLEOTIDE SEQUENCE</scope>
    <source>
        <strain evidence="6">12435</strain>
    </source>
</reference>
<evidence type="ECO:0000256" key="1">
    <source>
        <dbReference type="ARBA" id="ARBA00022723"/>
    </source>
</evidence>
<feature type="domain" description="Creatinase N-terminal" evidence="5">
    <location>
        <begin position="8"/>
        <end position="123"/>
    </location>
</feature>
<evidence type="ECO:0000259" key="5">
    <source>
        <dbReference type="Pfam" id="PF01321"/>
    </source>
</evidence>
<dbReference type="Pfam" id="PF01321">
    <property type="entry name" value="Creatinase_N"/>
    <property type="match status" value="1"/>
</dbReference>
<comment type="similarity">
    <text evidence="3">Belongs to the peptidase M24B family.</text>
</comment>
<evidence type="ECO:0000259" key="4">
    <source>
        <dbReference type="Pfam" id="PF00557"/>
    </source>
</evidence>
<dbReference type="InterPro" id="IPR050659">
    <property type="entry name" value="Peptidase_M24B"/>
</dbReference>
<keyword evidence="2" id="KW-0378">Hydrolase</keyword>
<dbReference type="InterPro" id="IPR000587">
    <property type="entry name" value="Creatinase_N"/>
</dbReference>
<sequence>MYGSLFEKADAVVVFGGSNRAYFTGTETSFGCVLLTPDTKTFYTDFRYALVAEKNAAGAYEVVVTSPEKLDGLLADKLASLGAKSVGYEEDVLTVARFKELKKALAGFTLRPMSSALSAVRTVKTEAEIAHIKKAQSITEHVLSAVLPLLKVGVSEREISAELTYRFLRLGADGLAFDNIVAFGENSSDCHHTAGDRKLDRGDMVLFDIGAKAEGYCSDMTRTFVFGEPTARMTEIYDLVLTAQQNVLKFLKAGMTGREADSIAREYFRANGFEREFGHSLGHGVGIDIHESPRLSPNNYEELPENCVVTVEPGLYTEKFGVRIEDMVVVKKDGIENLTNFAKSIII</sequence>
<gene>
    <name evidence="6" type="ORF">H9892_01835</name>
</gene>
<dbReference type="Gene3D" id="3.40.350.10">
    <property type="entry name" value="Creatinase/prolidase N-terminal domain"/>
    <property type="match status" value="1"/>
</dbReference>
<dbReference type="InterPro" id="IPR001131">
    <property type="entry name" value="Peptidase_M24B_aminopep-P_CS"/>
</dbReference>
<dbReference type="InterPro" id="IPR036005">
    <property type="entry name" value="Creatinase/aminopeptidase-like"/>
</dbReference>
<dbReference type="Proteomes" id="UP000823990">
    <property type="component" value="Unassembled WGS sequence"/>
</dbReference>
<evidence type="ECO:0000313" key="7">
    <source>
        <dbReference type="Proteomes" id="UP000823990"/>
    </source>
</evidence>
<dbReference type="PROSITE" id="PS00491">
    <property type="entry name" value="PROLINE_PEPTIDASE"/>
    <property type="match status" value="1"/>
</dbReference>
<comment type="caution">
    <text evidence="6">The sequence shown here is derived from an EMBL/GenBank/DDBJ whole genome shotgun (WGS) entry which is preliminary data.</text>
</comment>
<evidence type="ECO:0000256" key="2">
    <source>
        <dbReference type="ARBA" id="ARBA00022801"/>
    </source>
</evidence>
<dbReference type="GO" id="GO:0046872">
    <property type="term" value="F:metal ion binding"/>
    <property type="evidence" value="ECO:0007669"/>
    <property type="project" value="UniProtKB-KW"/>
</dbReference>
<dbReference type="Pfam" id="PF00557">
    <property type="entry name" value="Peptidase_M24"/>
    <property type="match status" value="1"/>
</dbReference>
<evidence type="ECO:0000313" key="6">
    <source>
        <dbReference type="EMBL" id="HIW02061.1"/>
    </source>
</evidence>
<organism evidence="6 7">
    <name type="scientific">Candidatus Protoclostridium stercorigallinarum</name>
    <dbReference type="NCBI Taxonomy" id="2838741"/>
    <lineage>
        <taxon>Bacteria</taxon>
        <taxon>Bacillati</taxon>
        <taxon>Bacillota</taxon>
        <taxon>Clostridia</taxon>
        <taxon>Candidatus Protoclostridium</taxon>
    </lineage>
</organism>
<protein>
    <submittedName>
        <fullName evidence="6">Xaa-Pro peptidase family protein</fullName>
    </submittedName>
</protein>
<keyword evidence="1 3" id="KW-0479">Metal-binding</keyword>
<name>A0A9D1TS14_9FIRM</name>
<dbReference type="PANTHER" id="PTHR46112">
    <property type="entry name" value="AMINOPEPTIDASE"/>
    <property type="match status" value="1"/>
</dbReference>
<evidence type="ECO:0000256" key="3">
    <source>
        <dbReference type="RuleBase" id="RU000590"/>
    </source>
</evidence>
<dbReference type="Gene3D" id="3.90.230.10">
    <property type="entry name" value="Creatinase/methionine aminopeptidase superfamily"/>
    <property type="match status" value="1"/>
</dbReference>